<dbReference type="Proteomes" id="UP000467700">
    <property type="component" value="Unassembled WGS sequence"/>
</dbReference>
<reference evidence="6 7" key="1">
    <citation type="submission" date="2020-01" db="EMBL/GenBank/DDBJ databases">
        <authorList>
            <person name="Gupta K D."/>
        </authorList>
    </citation>
    <scope>NUCLEOTIDE SEQUENCE [LARGE SCALE GENOMIC DNA]</scope>
</reference>
<keyword evidence="3 4" id="KW-0904">Protein phosphatase</keyword>
<dbReference type="InterPro" id="IPR000222">
    <property type="entry name" value="PP2C_BS"/>
</dbReference>
<organism evidence="6 7">
    <name type="scientific">Cyclocybe aegerita</name>
    <name type="common">Black poplar mushroom</name>
    <name type="synonym">Agrocybe aegerita</name>
    <dbReference type="NCBI Taxonomy" id="1973307"/>
    <lineage>
        <taxon>Eukaryota</taxon>
        <taxon>Fungi</taxon>
        <taxon>Dikarya</taxon>
        <taxon>Basidiomycota</taxon>
        <taxon>Agaricomycotina</taxon>
        <taxon>Agaricomycetes</taxon>
        <taxon>Agaricomycetidae</taxon>
        <taxon>Agaricales</taxon>
        <taxon>Agaricineae</taxon>
        <taxon>Bolbitiaceae</taxon>
        <taxon>Cyclocybe</taxon>
    </lineage>
</organism>
<dbReference type="InterPro" id="IPR036457">
    <property type="entry name" value="PPM-type-like_dom_sf"/>
</dbReference>
<dbReference type="PROSITE" id="PS51746">
    <property type="entry name" value="PPM_2"/>
    <property type="match status" value="1"/>
</dbReference>
<dbReference type="SMART" id="SM00331">
    <property type="entry name" value="PP2C_SIG"/>
    <property type="match status" value="1"/>
</dbReference>
<dbReference type="Pfam" id="PF00481">
    <property type="entry name" value="PP2C"/>
    <property type="match status" value="1"/>
</dbReference>
<dbReference type="GO" id="GO:0005739">
    <property type="term" value="C:mitochondrion"/>
    <property type="evidence" value="ECO:0007669"/>
    <property type="project" value="TreeGrafter"/>
</dbReference>
<dbReference type="PANTHER" id="PTHR13832:SF354">
    <property type="entry name" value="GM14138P"/>
    <property type="match status" value="1"/>
</dbReference>
<dbReference type="InterPro" id="IPR001932">
    <property type="entry name" value="PPM-type_phosphatase-like_dom"/>
</dbReference>
<keyword evidence="7" id="KW-1185">Reference proteome</keyword>
<proteinExistence type="inferred from homology"/>
<name>A0A8S0XS07_CYCAE</name>
<dbReference type="Gene3D" id="3.60.40.10">
    <property type="entry name" value="PPM-type phosphatase domain"/>
    <property type="match status" value="1"/>
</dbReference>
<evidence type="ECO:0000256" key="2">
    <source>
        <dbReference type="ARBA" id="ARBA00022801"/>
    </source>
</evidence>
<keyword evidence="1" id="KW-0479">Metal-binding</keyword>
<comment type="caution">
    <text evidence="6">The sequence shown here is derived from an EMBL/GenBank/DDBJ whole genome shotgun (WGS) entry which is preliminary data.</text>
</comment>
<feature type="domain" description="PPM-type phosphatase" evidence="5">
    <location>
        <begin position="20"/>
        <end position="288"/>
    </location>
</feature>
<evidence type="ECO:0000313" key="6">
    <source>
        <dbReference type="EMBL" id="CAA7269933.1"/>
    </source>
</evidence>
<dbReference type="PANTHER" id="PTHR13832">
    <property type="entry name" value="PROTEIN PHOSPHATASE 2C"/>
    <property type="match status" value="1"/>
</dbReference>
<dbReference type="CDD" id="cd00143">
    <property type="entry name" value="PP2Cc"/>
    <property type="match status" value="1"/>
</dbReference>
<accession>A0A8S0XS07</accession>
<dbReference type="GO" id="GO:0046872">
    <property type="term" value="F:metal ion binding"/>
    <property type="evidence" value="ECO:0007669"/>
    <property type="project" value="UniProtKB-KW"/>
</dbReference>
<evidence type="ECO:0000313" key="7">
    <source>
        <dbReference type="Proteomes" id="UP000467700"/>
    </source>
</evidence>
<evidence type="ECO:0000256" key="3">
    <source>
        <dbReference type="ARBA" id="ARBA00022912"/>
    </source>
</evidence>
<dbReference type="AlphaFoldDB" id="A0A8S0XS07"/>
<sequence length="288" mass="32117">MENVVGRILTPTIESPPEVSVHIAQFQPTERPIEDRFSVHHSSDQSRLIVGVYDGHGGPETAVHVSQNLPPRLLLRTADCHGQQFQDLDDEMLSEFRRDHSLFRRRSPEWAYHALLMKSGSTALVLDINLRSLLATYSNAGDCRLIIFNGRSTALLQTQDFNVKTSSERERLAREHPDEDDLVVGDRLFGRLMCKISMIDQYASIFYGYKTPPYITAAPESATYQLEKGDVAILATDGLWDLISSEEAAAIVLQGIASNEGHCAKYLLARVREATPPGDDITVIIVQV</sequence>
<dbReference type="EMBL" id="CACVBS010000082">
    <property type="protein sequence ID" value="CAA7269933.1"/>
    <property type="molecule type" value="Genomic_DNA"/>
</dbReference>
<dbReference type="OrthoDB" id="420076at2759"/>
<dbReference type="GO" id="GO:0004741">
    <property type="term" value="F:[pyruvate dehydrogenase (acetyl-transferring)]-phosphatase activity"/>
    <property type="evidence" value="ECO:0007669"/>
    <property type="project" value="TreeGrafter"/>
</dbReference>
<keyword evidence="2 4" id="KW-0378">Hydrolase</keyword>
<gene>
    <name evidence="6" type="ORF">AAE3_LOCUS12133</name>
</gene>
<dbReference type="PROSITE" id="PS01032">
    <property type="entry name" value="PPM_1"/>
    <property type="match status" value="1"/>
</dbReference>
<dbReference type="SMART" id="SM00332">
    <property type="entry name" value="PP2Cc"/>
    <property type="match status" value="1"/>
</dbReference>
<evidence type="ECO:0000256" key="4">
    <source>
        <dbReference type="RuleBase" id="RU003465"/>
    </source>
</evidence>
<evidence type="ECO:0000259" key="5">
    <source>
        <dbReference type="PROSITE" id="PS51746"/>
    </source>
</evidence>
<dbReference type="InterPro" id="IPR015655">
    <property type="entry name" value="PP2C"/>
</dbReference>
<evidence type="ECO:0000256" key="1">
    <source>
        <dbReference type="ARBA" id="ARBA00022723"/>
    </source>
</evidence>
<dbReference type="SUPFAM" id="SSF81606">
    <property type="entry name" value="PP2C-like"/>
    <property type="match status" value="1"/>
</dbReference>
<comment type="similarity">
    <text evidence="4">Belongs to the PP2C family.</text>
</comment>
<protein>
    <recommendedName>
        <fullName evidence="5">PPM-type phosphatase domain-containing protein</fullName>
    </recommendedName>
</protein>